<accession>A0A0B6Y2F5</accession>
<name>A0A0B6Y2F5_9EUPU</name>
<protein>
    <submittedName>
        <fullName evidence="1">Uncharacterized protein</fullName>
    </submittedName>
</protein>
<feature type="non-terminal residue" evidence="1">
    <location>
        <position position="101"/>
    </location>
</feature>
<sequence>MRLQAGQNIRFLRRFLLTRVVSLGPTYDMLRHVGGNSTIIVFPCRFLQRSYNTIQCVCCFQLQPVSNTVPGRPSPLDESSSFVRLCFVFMQLDVAGLTDDR</sequence>
<reference evidence="1" key="1">
    <citation type="submission" date="2014-12" db="EMBL/GenBank/DDBJ databases">
        <title>Insight into the proteome of Arion vulgaris.</title>
        <authorList>
            <person name="Aradska J."/>
            <person name="Bulat T."/>
            <person name="Smidak R."/>
            <person name="Sarate P."/>
            <person name="Gangsoo J."/>
            <person name="Sialana F."/>
            <person name="Bilban M."/>
            <person name="Lubec G."/>
        </authorList>
    </citation>
    <scope>NUCLEOTIDE SEQUENCE</scope>
    <source>
        <tissue evidence="1">Skin</tissue>
    </source>
</reference>
<organism evidence="1">
    <name type="scientific">Arion vulgaris</name>
    <dbReference type="NCBI Taxonomy" id="1028688"/>
    <lineage>
        <taxon>Eukaryota</taxon>
        <taxon>Metazoa</taxon>
        <taxon>Spiralia</taxon>
        <taxon>Lophotrochozoa</taxon>
        <taxon>Mollusca</taxon>
        <taxon>Gastropoda</taxon>
        <taxon>Heterobranchia</taxon>
        <taxon>Euthyneura</taxon>
        <taxon>Panpulmonata</taxon>
        <taxon>Eupulmonata</taxon>
        <taxon>Stylommatophora</taxon>
        <taxon>Helicina</taxon>
        <taxon>Arionoidea</taxon>
        <taxon>Arionidae</taxon>
        <taxon>Arion</taxon>
    </lineage>
</organism>
<evidence type="ECO:0000313" key="1">
    <source>
        <dbReference type="EMBL" id="CEK50319.1"/>
    </source>
</evidence>
<gene>
    <name evidence="1" type="primary">ORF10416</name>
</gene>
<dbReference type="AlphaFoldDB" id="A0A0B6Y2F5"/>
<dbReference type="EMBL" id="HACG01003454">
    <property type="protein sequence ID" value="CEK50319.1"/>
    <property type="molecule type" value="Transcribed_RNA"/>
</dbReference>
<proteinExistence type="predicted"/>